<dbReference type="Pfam" id="PF02628">
    <property type="entry name" value="COX15-CtaA"/>
    <property type="match status" value="1"/>
</dbReference>
<comment type="function">
    <text evidence="12">Catalyzes the conversion of heme O to heme A by two successive hydroxylations of the methyl group at C8. The first hydroxylation forms heme I, the second hydroxylation results in an unstable dihydroxymethyl group, which spontaneously dehydrates, resulting in the formyl group of heme A.</text>
</comment>
<comment type="catalytic activity">
    <reaction evidence="11">
        <text>Fe(II)-heme o + 2 A + H2O = Fe(II)-heme a + 2 AH2</text>
        <dbReference type="Rhea" id="RHEA:63388"/>
        <dbReference type="ChEBI" id="CHEBI:13193"/>
        <dbReference type="ChEBI" id="CHEBI:15377"/>
        <dbReference type="ChEBI" id="CHEBI:17499"/>
        <dbReference type="ChEBI" id="CHEBI:60530"/>
        <dbReference type="ChEBI" id="CHEBI:61715"/>
        <dbReference type="EC" id="1.17.99.9"/>
    </reaction>
    <physiologicalReaction direction="left-to-right" evidence="11">
        <dbReference type="Rhea" id="RHEA:63389"/>
    </physiologicalReaction>
</comment>
<evidence type="ECO:0000256" key="7">
    <source>
        <dbReference type="ARBA" id="ARBA00023004"/>
    </source>
</evidence>
<comment type="caution">
    <text evidence="13">The sequence shown here is derived from an EMBL/GenBank/DDBJ whole genome shotgun (WGS) entry which is preliminary data.</text>
</comment>
<comment type="subunit">
    <text evidence="12">Interacts with CtaB.</text>
</comment>
<feature type="binding site" description="axial binding residue" evidence="12">
    <location>
        <position position="273"/>
    </location>
    <ligand>
        <name>heme</name>
        <dbReference type="ChEBI" id="CHEBI:30413"/>
    </ligand>
    <ligandPart>
        <name>Fe</name>
        <dbReference type="ChEBI" id="CHEBI:18248"/>
    </ligandPart>
</feature>
<evidence type="ECO:0000256" key="2">
    <source>
        <dbReference type="ARBA" id="ARBA00004141"/>
    </source>
</evidence>
<feature type="transmembrane region" description="Helical" evidence="12">
    <location>
        <begin position="172"/>
        <end position="190"/>
    </location>
</feature>
<evidence type="ECO:0000313" key="14">
    <source>
        <dbReference type="Proteomes" id="UP001055153"/>
    </source>
</evidence>
<feature type="transmembrane region" description="Helical" evidence="12">
    <location>
        <begin position="210"/>
        <end position="228"/>
    </location>
</feature>
<dbReference type="EMBL" id="BPQQ01000032">
    <property type="protein sequence ID" value="GJE01021.1"/>
    <property type="molecule type" value="Genomic_DNA"/>
</dbReference>
<proteinExistence type="inferred from homology"/>
<evidence type="ECO:0000256" key="9">
    <source>
        <dbReference type="ARBA" id="ARBA00023136"/>
    </source>
</evidence>
<feature type="transmembrane region" description="Helical" evidence="12">
    <location>
        <begin position="332"/>
        <end position="351"/>
    </location>
</feature>
<accession>A0ABQ4SF68</accession>
<dbReference type="PANTHER" id="PTHR23289:SF2">
    <property type="entry name" value="CYTOCHROME C OXIDASE ASSEMBLY PROTEIN COX15 HOMOLOG"/>
    <property type="match status" value="1"/>
</dbReference>
<feature type="transmembrane region" description="Helical" evidence="12">
    <location>
        <begin position="304"/>
        <end position="326"/>
    </location>
</feature>
<keyword evidence="12" id="KW-1003">Cell membrane</keyword>
<evidence type="ECO:0000256" key="11">
    <source>
        <dbReference type="ARBA" id="ARBA00048044"/>
    </source>
</evidence>
<keyword evidence="8 12" id="KW-0350">Heme biosynthesis</keyword>
<reference evidence="13" key="2">
    <citation type="submission" date="2021-08" db="EMBL/GenBank/DDBJ databases">
        <authorList>
            <person name="Tani A."/>
            <person name="Ola A."/>
            <person name="Ogura Y."/>
            <person name="Katsura K."/>
            <person name="Hayashi T."/>
        </authorList>
    </citation>
    <scope>NUCLEOTIDE SEQUENCE</scope>
    <source>
        <strain evidence="13">DSM 17168</strain>
    </source>
</reference>
<feature type="transmembrane region" description="Helical" evidence="12">
    <location>
        <begin position="138"/>
        <end position="160"/>
    </location>
</feature>
<organism evidence="13 14">
    <name type="scientific">Methylobacterium isbiliense</name>
    <dbReference type="NCBI Taxonomy" id="315478"/>
    <lineage>
        <taxon>Bacteria</taxon>
        <taxon>Pseudomonadati</taxon>
        <taxon>Pseudomonadota</taxon>
        <taxon>Alphaproteobacteria</taxon>
        <taxon>Hyphomicrobiales</taxon>
        <taxon>Methylobacteriaceae</taxon>
        <taxon>Methylobacterium</taxon>
    </lineage>
</organism>
<evidence type="ECO:0000313" key="13">
    <source>
        <dbReference type="EMBL" id="GJE01021.1"/>
    </source>
</evidence>
<keyword evidence="7 12" id="KW-0408">Iron</keyword>
<keyword evidence="9 12" id="KW-0472">Membrane</keyword>
<evidence type="ECO:0000256" key="12">
    <source>
        <dbReference type="HAMAP-Rule" id="MF_01665"/>
    </source>
</evidence>
<evidence type="ECO:0000256" key="4">
    <source>
        <dbReference type="ARBA" id="ARBA00022723"/>
    </source>
</evidence>
<sequence>MTSAVLSTPAPPVTAAPSARRAVRRWLFVVAALVVAMVAVGGATRLTGSGLSITEWKPVTGAVPPLSAAAWEQEFAKYRATPQYQLLNKGMSLSEFQVIYGWEWGHRFLGRLLGLAFFLPLVWFWWTGRLDRRLGLGLLGLGLLGGLQGAVGWIMVASGLQPGMTAVAPIKLMLHLTLASLIYAGLVWFATGLDREADERIPARLRVTSAALAGLVLLQIALGGLVAGSKAGLTYNTWPLMDGALIPPLSGLFAVTPWIENFVDNVALVQFNHRLVAYLLLAVALLHLIDARRTAPGTRAERRAGVMLGLVAAQAVLGITTLLLAVPLWAGLAHQVAAMLVIGMAVVHARLGTLSRA</sequence>
<evidence type="ECO:0000256" key="8">
    <source>
        <dbReference type="ARBA" id="ARBA00023133"/>
    </source>
</evidence>
<evidence type="ECO:0000256" key="3">
    <source>
        <dbReference type="ARBA" id="ARBA00022692"/>
    </source>
</evidence>
<comment type="cofactor">
    <cofactor evidence="1 12">
        <name>heme b</name>
        <dbReference type="ChEBI" id="CHEBI:60344"/>
    </cofactor>
</comment>
<dbReference type="HAMAP" id="MF_01665">
    <property type="entry name" value="HemeA_synth_type2"/>
    <property type="match status" value="1"/>
</dbReference>
<evidence type="ECO:0000256" key="1">
    <source>
        <dbReference type="ARBA" id="ARBA00001970"/>
    </source>
</evidence>
<reference evidence="13" key="1">
    <citation type="journal article" date="2021" name="Front. Microbiol.">
        <title>Comprehensive Comparative Genomics and Phenotyping of Methylobacterium Species.</title>
        <authorList>
            <person name="Alessa O."/>
            <person name="Ogura Y."/>
            <person name="Fujitani Y."/>
            <person name="Takami H."/>
            <person name="Hayashi T."/>
            <person name="Sahin N."/>
            <person name="Tani A."/>
        </authorList>
    </citation>
    <scope>NUCLEOTIDE SEQUENCE</scope>
    <source>
        <strain evidence="13">DSM 17168</strain>
    </source>
</reference>
<name>A0ABQ4SF68_9HYPH</name>
<dbReference type="Proteomes" id="UP001055153">
    <property type="component" value="Unassembled WGS sequence"/>
</dbReference>
<dbReference type="RefSeq" id="WP_238235835.1">
    <property type="nucleotide sequence ID" value="NZ_BPQQ01000032.1"/>
</dbReference>
<feature type="transmembrane region" description="Helical" evidence="12">
    <location>
        <begin position="25"/>
        <end position="43"/>
    </location>
</feature>
<dbReference type="InterPro" id="IPR023754">
    <property type="entry name" value="HemeA_Synthase_type2"/>
</dbReference>
<keyword evidence="6 12" id="KW-0560">Oxidoreductase</keyword>
<dbReference type="EC" id="1.17.99.9" evidence="12"/>
<dbReference type="InterPro" id="IPR003780">
    <property type="entry name" value="COX15/CtaA_fam"/>
</dbReference>
<keyword evidence="5 12" id="KW-1133">Transmembrane helix</keyword>
<comment type="subcellular location">
    <subcellularLocation>
        <location evidence="12">Cell membrane</location>
        <topology evidence="12">Multi-pass membrane protein</topology>
    </subcellularLocation>
    <subcellularLocation>
        <location evidence="2">Membrane</location>
        <topology evidence="2">Multi-pass membrane protein</topology>
    </subcellularLocation>
</comment>
<gene>
    <name evidence="12 13" type="primary">ctaA</name>
    <name evidence="13" type="ORF">GMJLKIPL_2950</name>
</gene>
<evidence type="ECO:0000256" key="10">
    <source>
        <dbReference type="ARBA" id="ARBA00044501"/>
    </source>
</evidence>
<keyword evidence="3 12" id="KW-0812">Transmembrane</keyword>
<keyword evidence="4 12" id="KW-0479">Metal-binding</keyword>
<protein>
    <recommendedName>
        <fullName evidence="12">Heme A synthase</fullName>
        <shortName evidence="12">HAS</shortName>
        <ecNumber evidence="12">1.17.99.9</ecNumber>
    </recommendedName>
    <alternativeName>
        <fullName evidence="12">Cytochrome aa3-controlling protein</fullName>
    </alternativeName>
</protein>
<dbReference type="PANTHER" id="PTHR23289">
    <property type="entry name" value="CYTOCHROME C OXIDASE ASSEMBLY PROTEIN COX15"/>
    <property type="match status" value="1"/>
</dbReference>
<evidence type="ECO:0000256" key="5">
    <source>
        <dbReference type="ARBA" id="ARBA00022989"/>
    </source>
</evidence>
<feature type="transmembrane region" description="Helical" evidence="12">
    <location>
        <begin position="271"/>
        <end position="292"/>
    </location>
</feature>
<comment type="similarity">
    <text evidence="12">Belongs to the COX15/CtaA family. Type 2 subfamily.</text>
</comment>
<keyword evidence="14" id="KW-1185">Reference proteome</keyword>
<feature type="transmembrane region" description="Helical" evidence="12">
    <location>
        <begin position="108"/>
        <end position="126"/>
    </location>
</feature>
<evidence type="ECO:0000256" key="6">
    <source>
        <dbReference type="ARBA" id="ARBA00023002"/>
    </source>
</evidence>
<comment type="pathway">
    <text evidence="10 12">Porphyrin-containing compound metabolism; heme A biosynthesis; heme A from heme O: step 1/1.</text>
</comment>
<feature type="binding site" description="axial binding residue" evidence="12">
    <location>
        <position position="334"/>
    </location>
    <ligand>
        <name>heme</name>
        <dbReference type="ChEBI" id="CHEBI:30413"/>
    </ligand>
    <ligandPart>
        <name>Fe</name>
        <dbReference type="ChEBI" id="CHEBI:18248"/>
    </ligandPart>
</feature>